<dbReference type="NCBIfam" id="TIGR03624">
    <property type="entry name" value="putative hydrolase"/>
    <property type="match status" value="1"/>
</dbReference>
<name>A0ABP4XW96_9ACTN</name>
<dbReference type="InterPro" id="IPR042271">
    <property type="entry name" value="Zinicin_2_N"/>
</dbReference>
<keyword evidence="2" id="KW-0378">Hydrolase</keyword>
<dbReference type="RefSeq" id="WP_344126798.1">
    <property type="nucleotide sequence ID" value="NZ_BAAALT010000022.1"/>
</dbReference>
<feature type="region of interest" description="Disordered" evidence="1">
    <location>
        <begin position="1"/>
        <end position="23"/>
    </location>
</feature>
<reference evidence="3" key="1">
    <citation type="journal article" date="2019" name="Int. J. Syst. Evol. Microbiol.">
        <title>The Global Catalogue of Microorganisms (GCM) 10K type strain sequencing project: providing services to taxonomists for standard genome sequencing and annotation.</title>
        <authorList>
            <consortium name="The Broad Institute Genomics Platform"/>
            <consortium name="The Broad Institute Genome Sequencing Center for Infectious Disease"/>
            <person name="Wu L."/>
            <person name="Ma J."/>
        </authorList>
    </citation>
    <scope>NUCLEOTIDE SEQUENCE [LARGE SCALE GENOMIC DNA]</scope>
    <source>
        <strain evidence="3">JCM 13250</strain>
    </source>
</reference>
<dbReference type="SUPFAM" id="SSF55486">
    <property type="entry name" value="Metalloproteases ('zincins'), catalytic domain"/>
    <property type="match status" value="1"/>
</dbReference>
<dbReference type="EMBL" id="BAAALT010000022">
    <property type="protein sequence ID" value="GAA1790287.1"/>
    <property type="molecule type" value="Genomic_DNA"/>
</dbReference>
<dbReference type="Proteomes" id="UP001500218">
    <property type="component" value="Unassembled WGS sequence"/>
</dbReference>
<dbReference type="PANTHER" id="PTHR39420:SF2">
    <property type="entry name" value="HYDROLASE"/>
    <property type="match status" value="1"/>
</dbReference>
<evidence type="ECO:0000256" key="1">
    <source>
        <dbReference type="SAM" id="MobiDB-lite"/>
    </source>
</evidence>
<accession>A0ABP4XW96</accession>
<evidence type="ECO:0000313" key="2">
    <source>
        <dbReference type="EMBL" id="GAA1790287.1"/>
    </source>
</evidence>
<evidence type="ECO:0000313" key="3">
    <source>
        <dbReference type="Proteomes" id="UP001500218"/>
    </source>
</evidence>
<keyword evidence="2" id="KW-0482">Metalloprotease</keyword>
<sequence length="429" mass="45424">MTNPPFGFSLPGGPGGPDPNDPAQMQAILAQLQQLMAAGSGGPVNWDLATQIAQSQLTDDPAVAGPAREAAAEALRLADLWLEPQSALPSGIGHIEAWRRAEWLTKTLPVWKKLCDPVAKHMVNAMSDLVPEEMRAQLGPMAAMLSSVGGAVFGSQLGTALASLAGEVLSAGDIGLPLGPTGTAALVPKNISEYGEGLEIPEDQIRLYVALREAAHQRLFGHVPWLRGHVLAAVEAYAAGIKVDREAIEEAMGRIDPTDPESMQTLQLEGIFTPEESPAQQAALARLETILALVEGWVAHVVDAAAAGRLPDAVRLAETFRRRRAAGGPAEQTFAALVGLELRPRRLREATALWTALTAARGVEGRDGIWAHPDLLPTGDDFADPERFAAGTPAEDDFVIPDDLSGLDLNTPPDDRSDDDTEPGTDPKP</sequence>
<dbReference type="Pfam" id="PF10103">
    <property type="entry name" value="Zincin_2"/>
    <property type="match status" value="1"/>
</dbReference>
<dbReference type="InterPro" id="IPR018766">
    <property type="entry name" value="Zinicin_2"/>
</dbReference>
<dbReference type="Gene3D" id="1.20.150.30">
    <property type="entry name" value="Zincin-like metallopeptidase, N-terminal domain"/>
    <property type="match status" value="1"/>
</dbReference>
<dbReference type="GO" id="GO:0008237">
    <property type="term" value="F:metallopeptidase activity"/>
    <property type="evidence" value="ECO:0007669"/>
    <property type="project" value="UniProtKB-KW"/>
</dbReference>
<feature type="region of interest" description="Disordered" evidence="1">
    <location>
        <begin position="382"/>
        <end position="429"/>
    </location>
</feature>
<keyword evidence="2" id="KW-0645">Protease</keyword>
<protein>
    <submittedName>
        <fullName evidence="2">Zinc-dependent metalloprotease</fullName>
    </submittedName>
</protein>
<dbReference type="PANTHER" id="PTHR39420">
    <property type="match status" value="1"/>
</dbReference>
<comment type="caution">
    <text evidence="2">The sequence shown here is derived from an EMBL/GenBank/DDBJ whole genome shotgun (WGS) entry which is preliminary data.</text>
</comment>
<proteinExistence type="predicted"/>
<gene>
    <name evidence="2" type="ORF">GCM10009682_10420</name>
</gene>
<keyword evidence="3" id="KW-1185">Reference proteome</keyword>
<organism evidence="2 3">
    <name type="scientific">Luedemannella flava</name>
    <dbReference type="NCBI Taxonomy" id="349316"/>
    <lineage>
        <taxon>Bacteria</taxon>
        <taxon>Bacillati</taxon>
        <taxon>Actinomycetota</taxon>
        <taxon>Actinomycetes</taxon>
        <taxon>Micromonosporales</taxon>
        <taxon>Micromonosporaceae</taxon>
        <taxon>Luedemannella</taxon>
    </lineage>
</organism>